<feature type="transmembrane region" description="Helical" evidence="1">
    <location>
        <begin position="80"/>
        <end position="98"/>
    </location>
</feature>
<protein>
    <submittedName>
        <fullName evidence="3">VanZ like family protein</fullName>
    </submittedName>
</protein>
<sequence>MRQTFKACFNISFICYVLALIMQLFIGVMFVGMRGHALADVPLVEYLRSSPNFVPFRTIRTYAVSIVDEDLSTSIAIKNLLGNVILFLPMGIYLPYYIKNIKSTGRFTLSMIALLFLVEVIQLVTQRGSFDIDDFILNIVGAFLGYGFWNSKVVQKMLVPQAAARQSL</sequence>
<dbReference type="OrthoDB" id="4942035at2"/>
<feature type="transmembrane region" description="Helical" evidence="1">
    <location>
        <begin position="130"/>
        <end position="149"/>
    </location>
</feature>
<accession>A0A1B7LXV6</accession>
<dbReference type="Pfam" id="PF04892">
    <property type="entry name" value="VanZ"/>
    <property type="match status" value="1"/>
</dbReference>
<dbReference type="Proteomes" id="UP000078292">
    <property type="component" value="Unassembled WGS sequence"/>
</dbReference>
<evidence type="ECO:0000313" key="4">
    <source>
        <dbReference type="Proteomes" id="UP000078292"/>
    </source>
</evidence>
<keyword evidence="1" id="KW-0472">Membrane</keyword>
<dbReference type="RefSeq" id="WP_043058480.1">
    <property type="nucleotide sequence ID" value="NZ_LXEY01000021.1"/>
</dbReference>
<dbReference type="STRING" id="1837282.A6F49_13575"/>
<comment type="caution">
    <text evidence="3">The sequence shown here is derived from an EMBL/GenBank/DDBJ whole genome shotgun (WGS) entry which is preliminary data.</text>
</comment>
<feature type="domain" description="VanZ-like" evidence="2">
    <location>
        <begin position="13"/>
        <end position="150"/>
    </location>
</feature>
<organism evidence="3 4">
    <name type="scientific">Enteractinococcus helveticum</name>
    <dbReference type="NCBI Taxonomy" id="1837282"/>
    <lineage>
        <taxon>Bacteria</taxon>
        <taxon>Bacillati</taxon>
        <taxon>Actinomycetota</taxon>
        <taxon>Actinomycetes</taxon>
        <taxon>Micrococcales</taxon>
        <taxon>Micrococcaceae</taxon>
    </lineage>
</organism>
<feature type="transmembrane region" description="Helical" evidence="1">
    <location>
        <begin position="105"/>
        <end position="124"/>
    </location>
</feature>
<dbReference type="InterPro" id="IPR006976">
    <property type="entry name" value="VanZ-like"/>
</dbReference>
<keyword evidence="1" id="KW-1133">Transmembrane helix</keyword>
<evidence type="ECO:0000313" key="3">
    <source>
        <dbReference type="EMBL" id="OAV59993.1"/>
    </source>
</evidence>
<name>A0A1B7LXV6_9MICC</name>
<reference evidence="3 4" key="1">
    <citation type="submission" date="2016-04" db="EMBL/GenBank/DDBJ databases">
        <title>First whole genome shotgun sequence of the bacterium Enteractinococcus sp. strain UASWS1574.</title>
        <authorList>
            <person name="Crovadore J."/>
            <person name="Chablais R."/>
            <person name="Lefort F."/>
        </authorList>
    </citation>
    <scope>NUCLEOTIDE SEQUENCE [LARGE SCALE GENOMIC DNA]</scope>
    <source>
        <strain evidence="3 4">UASWS1574</strain>
    </source>
</reference>
<dbReference type="InterPro" id="IPR053150">
    <property type="entry name" value="Teicoplanin_resist-assoc"/>
</dbReference>
<gene>
    <name evidence="3" type="ORF">A6F49_13575</name>
</gene>
<evidence type="ECO:0000256" key="1">
    <source>
        <dbReference type="SAM" id="Phobius"/>
    </source>
</evidence>
<keyword evidence="1" id="KW-0812">Transmembrane</keyword>
<proteinExistence type="predicted"/>
<dbReference type="EMBL" id="LXEY01000021">
    <property type="protein sequence ID" value="OAV59993.1"/>
    <property type="molecule type" value="Genomic_DNA"/>
</dbReference>
<feature type="transmembrane region" description="Helical" evidence="1">
    <location>
        <begin position="7"/>
        <end position="33"/>
    </location>
</feature>
<keyword evidence="4" id="KW-1185">Reference proteome</keyword>
<dbReference type="PANTHER" id="PTHR36834">
    <property type="entry name" value="MEMBRANE PROTEIN-RELATED"/>
    <property type="match status" value="1"/>
</dbReference>
<dbReference type="AlphaFoldDB" id="A0A1B7LXV6"/>
<evidence type="ECO:0000259" key="2">
    <source>
        <dbReference type="Pfam" id="PF04892"/>
    </source>
</evidence>
<dbReference type="PANTHER" id="PTHR36834:SF1">
    <property type="entry name" value="INTEGRAL MEMBRANE PROTEIN"/>
    <property type="match status" value="1"/>
</dbReference>